<evidence type="ECO:0000256" key="1">
    <source>
        <dbReference type="ARBA" id="ARBA00022729"/>
    </source>
</evidence>
<dbReference type="PROSITE" id="PS51257">
    <property type="entry name" value="PROKAR_LIPOPROTEIN"/>
    <property type="match status" value="1"/>
</dbReference>
<reference evidence="5 6" key="1">
    <citation type="submission" date="2018-01" db="EMBL/GenBank/DDBJ databases">
        <title>Draft genome sequences of six Vibrio diazotrophicus strains isolated from deep-sea sediments of the Baltic Sea.</title>
        <authorList>
            <person name="Castillo D."/>
            <person name="Vandieken V."/>
            <person name="Chiang O."/>
            <person name="Middelboe M."/>
        </authorList>
    </citation>
    <scope>NUCLEOTIDE SEQUENCE [LARGE SCALE GENOMIC DNA]</scope>
    <source>
        <strain evidence="5 6">60.27F</strain>
    </source>
</reference>
<accession>A0A2J8I8R2</accession>
<dbReference type="Pfam" id="PF13462">
    <property type="entry name" value="Thioredoxin_4"/>
    <property type="match status" value="1"/>
</dbReference>
<keyword evidence="1 3" id="KW-0732">Signal</keyword>
<feature type="signal peptide" evidence="3">
    <location>
        <begin position="1"/>
        <end position="24"/>
    </location>
</feature>
<dbReference type="SUPFAM" id="SSF52833">
    <property type="entry name" value="Thioredoxin-like"/>
    <property type="match status" value="1"/>
</dbReference>
<dbReference type="InterPro" id="IPR017937">
    <property type="entry name" value="Thioredoxin_CS"/>
</dbReference>
<keyword evidence="2" id="KW-0676">Redox-active center</keyword>
<dbReference type="PROSITE" id="PS00194">
    <property type="entry name" value="THIOREDOXIN_1"/>
    <property type="match status" value="1"/>
</dbReference>
<dbReference type="Gene3D" id="3.40.30.10">
    <property type="entry name" value="Glutaredoxin"/>
    <property type="match status" value="1"/>
</dbReference>
<dbReference type="EMBL" id="POSK01000001">
    <property type="protein sequence ID" value="PNI06903.1"/>
    <property type="molecule type" value="Genomic_DNA"/>
</dbReference>
<protein>
    <submittedName>
        <fullName evidence="5">Thiol-disulfide isomerase</fullName>
    </submittedName>
</protein>
<dbReference type="AlphaFoldDB" id="A0A2J8I8R2"/>
<dbReference type="Proteomes" id="UP000236449">
    <property type="component" value="Unassembled WGS sequence"/>
</dbReference>
<dbReference type="GO" id="GO:0016853">
    <property type="term" value="F:isomerase activity"/>
    <property type="evidence" value="ECO:0007669"/>
    <property type="project" value="UniProtKB-KW"/>
</dbReference>
<comment type="caution">
    <text evidence="5">The sequence shown here is derived from an EMBL/GenBank/DDBJ whole genome shotgun (WGS) entry which is preliminary data.</text>
</comment>
<dbReference type="InterPro" id="IPR023205">
    <property type="entry name" value="DsbA/DsbL"/>
</dbReference>
<dbReference type="PANTHER" id="PTHR35891:SF3">
    <property type="entry name" value="THIOL:DISULFIDE INTERCHANGE PROTEIN DSBL"/>
    <property type="match status" value="1"/>
</dbReference>
<gene>
    <name evidence="5" type="ORF">C1N32_02570</name>
</gene>
<evidence type="ECO:0000313" key="5">
    <source>
        <dbReference type="EMBL" id="PNI06903.1"/>
    </source>
</evidence>
<dbReference type="PANTHER" id="PTHR35891">
    <property type="entry name" value="THIOL:DISULFIDE INTERCHANGE PROTEIN DSBA"/>
    <property type="match status" value="1"/>
</dbReference>
<dbReference type="RefSeq" id="WP_102965300.1">
    <property type="nucleotide sequence ID" value="NZ_POSK01000001.1"/>
</dbReference>
<dbReference type="InterPro" id="IPR050824">
    <property type="entry name" value="Thiol_disulfide_DsbA"/>
</dbReference>
<evidence type="ECO:0000256" key="2">
    <source>
        <dbReference type="ARBA" id="ARBA00023284"/>
    </source>
</evidence>
<sequence length="208" mass="22996">MKKLLTGFISLFSLVFLLSGCSDNSTPVEGEQYQLLPANLSTYRLAPVTEVFSLTCGHCRKMETIIPQLEQLTNEHFGKLHVTFNEGAKIGAMIYYTAVMQLDGIPDTAMMDELFAAVQMGEGSTLTDRQAAIEKAFTDRNLTTPYHLTQEQQKSVMSMMKTADKASREGQINAVPTFVVKGKYQVLTSGHKDVEGIAKTISYLLTQP</sequence>
<dbReference type="InterPro" id="IPR036249">
    <property type="entry name" value="Thioredoxin-like_sf"/>
</dbReference>
<feature type="domain" description="Thioredoxin-like fold" evidence="4">
    <location>
        <begin position="48"/>
        <end position="185"/>
    </location>
</feature>
<dbReference type="InterPro" id="IPR012336">
    <property type="entry name" value="Thioredoxin-like_fold"/>
</dbReference>
<proteinExistence type="predicted"/>
<evidence type="ECO:0000259" key="4">
    <source>
        <dbReference type="Pfam" id="PF13462"/>
    </source>
</evidence>
<keyword evidence="5" id="KW-0413">Isomerase</keyword>
<evidence type="ECO:0000256" key="3">
    <source>
        <dbReference type="SAM" id="SignalP"/>
    </source>
</evidence>
<name>A0A2J8I8R2_VIBDI</name>
<dbReference type="CDD" id="cd03019">
    <property type="entry name" value="DsbA_DsbA"/>
    <property type="match status" value="1"/>
</dbReference>
<organism evidence="5 6">
    <name type="scientific">Vibrio diazotrophicus</name>
    <dbReference type="NCBI Taxonomy" id="685"/>
    <lineage>
        <taxon>Bacteria</taxon>
        <taxon>Pseudomonadati</taxon>
        <taxon>Pseudomonadota</taxon>
        <taxon>Gammaproteobacteria</taxon>
        <taxon>Vibrionales</taxon>
        <taxon>Vibrionaceae</taxon>
        <taxon>Vibrio</taxon>
    </lineage>
</organism>
<dbReference type="OrthoDB" id="6397986at2"/>
<feature type="chain" id="PRO_5014441062" evidence="3">
    <location>
        <begin position="25"/>
        <end position="208"/>
    </location>
</feature>
<evidence type="ECO:0000313" key="6">
    <source>
        <dbReference type="Proteomes" id="UP000236449"/>
    </source>
</evidence>